<feature type="compositionally biased region" description="Low complexity" evidence="1">
    <location>
        <begin position="106"/>
        <end position="145"/>
    </location>
</feature>
<accession>A0AAV5GJP1</accession>
<dbReference type="PROSITE" id="PS50020">
    <property type="entry name" value="WW_DOMAIN_2"/>
    <property type="match status" value="1"/>
</dbReference>
<evidence type="ECO:0000313" key="4">
    <source>
        <dbReference type="Proteomes" id="UP001342314"/>
    </source>
</evidence>
<dbReference type="CDD" id="cd00201">
    <property type="entry name" value="WW"/>
    <property type="match status" value="1"/>
</dbReference>
<feature type="compositionally biased region" description="Low complexity" evidence="1">
    <location>
        <begin position="22"/>
        <end position="39"/>
    </location>
</feature>
<dbReference type="EMBL" id="BQKY01000012">
    <property type="protein sequence ID" value="GJN92851.1"/>
    <property type="molecule type" value="Genomic_DNA"/>
</dbReference>
<proteinExistence type="predicted"/>
<dbReference type="InterPro" id="IPR001202">
    <property type="entry name" value="WW_dom"/>
</dbReference>
<reference evidence="3 4" key="1">
    <citation type="submission" date="2021-12" db="EMBL/GenBank/DDBJ databases">
        <title>High titer production of polyol ester of fatty acids by Rhodotorula paludigena BS15 towards product separation-free biomass refinery.</title>
        <authorList>
            <person name="Mano J."/>
            <person name="Ono H."/>
            <person name="Tanaka T."/>
            <person name="Naito K."/>
            <person name="Sushida H."/>
            <person name="Ike M."/>
            <person name="Tokuyasu K."/>
            <person name="Kitaoka M."/>
        </authorList>
    </citation>
    <scope>NUCLEOTIDE SEQUENCE [LARGE SCALE GENOMIC DNA]</scope>
    <source>
        <strain evidence="3 4">BS15</strain>
    </source>
</reference>
<dbReference type="InterPro" id="IPR036020">
    <property type="entry name" value="WW_dom_sf"/>
</dbReference>
<evidence type="ECO:0000259" key="2">
    <source>
        <dbReference type="PROSITE" id="PS50020"/>
    </source>
</evidence>
<dbReference type="Pfam" id="PF00397">
    <property type="entry name" value="WW"/>
    <property type="match status" value="1"/>
</dbReference>
<feature type="compositionally biased region" description="Basic and acidic residues" evidence="1">
    <location>
        <begin position="247"/>
        <end position="257"/>
    </location>
</feature>
<dbReference type="Gene3D" id="2.20.70.10">
    <property type="match status" value="1"/>
</dbReference>
<feature type="compositionally biased region" description="Basic and acidic residues" evidence="1">
    <location>
        <begin position="10"/>
        <end position="21"/>
    </location>
</feature>
<comment type="caution">
    <text evidence="3">The sequence shown here is derived from an EMBL/GenBank/DDBJ whole genome shotgun (WGS) entry which is preliminary data.</text>
</comment>
<evidence type="ECO:0000256" key="1">
    <source>
        <dbReference type="SAM" id="MobiDB-lite"/>
    </source>
</evidence>
<protein>
    <recommendedName>
        <fullName evidence="2">WW domain-containing protein</fullName>
    </recommendedName>
</protein>
<feature type="region of interest" description="Disordered" evidence="1">
    <location>
        <begin position="1"/>
        <end position="82"/>
    </location>
</feature>
<gene>
    <name evidence="3" type="ORF">Rhopal_005889-T1</name>
</gene>
<evidence type="ECO:0000313" key="3">
    <source>
        <dbReference type="EMBL" id="GJN92851.1"/>
    </source>
</evidence>
<keyword evidence="4" id="KW-1185">Reference proteome</keyword>
<dbReference type="SMART" id="SM00456">
    <property type="entry name" value="WW"/>
    <property type="match status" value="1"/>
</dbReference>
<name>A0AAV5GJP1_9BASI</name>
<sequence length="269" mass="28534">MAPSAEPEQAQEHAPDAREQAEPAPASPEAGEGEPTAASPRRDDDTNDEPQQPQDAEKGSAADAVEQTQPPEPPKDAWQAVFSQEANAWYFWNAETGETTWSNPRDAPAASTSSAAASASTAPADPSAPSTSTPADPASAAPSDPNAFPEIDPDLAWLDPAAAARSRPGGGGASVTQTARFNARTGRFQADPALTPDRIGEFQRGQRQQEAYYDVAGWEASLAGKGLKRGAEETDEQGAKRRPSSKQVEKFRQAKEDKKRKKINAWLGS</sequence>
<feature type="region of interest" description="Disordered" evidence="1">
    <location>
        <begin position="94"/>
        <end position="195"/>
    </location>
</feature>
<dbReference type="Proteomes" id="UP001342314">
    <property type="component" value="Unassembled WGS sequence"/>
</dbReference>
<dbReference type="AlphaFoldDB" id="A0AAV5GJP1"/>
<organism evidence="3 4">
    <name type="scientific">Rhodotorula paludigena</name>
    <dbReference type="NCBI Taxonomy" id="86838"/>
    <lineage>
        <taxon>Eukaryota</taxon>
        <taxon>Fungi</taxon>
        <taxon>Dikarya</taxon>
        <taxon>Basidiomycota</taxon>
        <taxon>Pucciniomycotina</taxon>
        <taxon>Microbotryomycetes</taxon>
        <taxon>Sporidiobolales</taxon>
        <taxon>Sporidiobolaceae</taxon>
        <taxon>Rhodotorula</taxon>
    </lineage>
</organism>
<feature type="domain" description="WW" evidence="2">
    <location>
        <begin position="72"/>
        <end position="106"/>
    </location>
</feature>
<feature type="compositionally biased region" description="Low complexity" evidence="1">
    <location>
        <begin position="154"/>
        <end position="167"/>
    </location>
</feature>
<dbReference type="PROSITE" id="PS01159">
    <property type="entry name" value="WW_DOMAIN_1"/>
    <property type="match status" value="1"/>
</dbReference>
<feature type="region of interest" description="Disordered" evidence="1">
    <location>
        <begin position="223"/>
        <end position="269"/>
    </location>
</feature>
<dbReference type="SUPFAM" id="SSF51045">
    <property type="entry name" value="WW domain"/>
    <property type="match status" value="1"/>
</dbReference>